<dbReference type="Pfam" id="PF13366">
    <property type="entry name" value="PDDEXK_3"/>
    <property type="match status" value="1"/>
</dbReference>
<dbReference type="NCBIfam" id="TIGR04256">
    <property type="entry name" value="GxxExxY"/>
    <property type="match status" value="1"/>
</dbReference>
<dbReference type="RefSeq" id="WP_064716117.1">
    <property type="nucleotide sequence ID" value="NZ_JMTM01000065.1"/>
</dbReference>
<evidence type="ECO:0000313" key="1">
    <source>
        <dbReference type="EMBL" id="OAZ03085.1"/>
    </source>
</evidence>
<evidence type="ECO:0008006" key="3">
    <source>
        <dbReference type="Google" id="ProtNLM"/>
    </source>
</evidence>
<dbReference type="PATRIC" id="fig|29536.5.peg.2431"/>
<gene>
    <name evidence="1" type="ORF">FLB_23310</name>
</gene>
<keyword evidence="2" id="KW-1185">Reference proteome</keyword>
<dbReference type="Proteomes" id="UP000093807">
    <property type="component" value="Unassembled WGS sequence"/>
</dbReference>
<dbReference type="OrthoDB" id="1119698at2"/>
<protein>
    <recommendedName>
        <fullName evidence="3">GxxExxY protein</fullName>
    </recommendedName>
</protein>
<name>A0A199XN61_9FLAO</name>
<accession>A0A199XN61</accession>
<dbReference type="Gene3D" id="3.90.320.10">
    <property type="match status" value="1"/>
</dbReference>
<evidence type="ECO:0000313" key="2">
    <source>
        <dbReference type="Proteomes" id="UP000093807"/>
    </source>
</evidence>
<dbReference type="EMBL" id="JMTM01000065">
    <property type="protein sequence ID" value="OAZ03085.1"/>
    <property type="molecule type" value="Genomic_DNA"/>
</dbReference>
<dbReference type="InterPro" id="IPR026350">
    <property type="entry name" value="GxxExxY"/>
</dbReference>
<reference evidence="1 2" key="1">
    <citation type="submission" date="2016-06" db="EMBL/GenBank/DDBJ databases">
        <title>Draft genome sequence of Flavobacterium succinicans strain DD5b.</title>
        <authorList>
            <person name="Poehlein A."/>
            <person name="Daniel R."/>
            <person name="Simeonova D.D."/>
        </authorList>
    </citation>
    <scope>NUCLEOTIDE SEQUENCE [LARGE SCALE GENOMIC DNA]</scope>
    <source>
        <strain evidence="1 2">DD5b</strain>
    </source>
</reference>
<organism evidence="1 2">
    <name type="scientific">Flavobacterium succinicans</name>
    <dbReference type="NCBI Taxonomy" id="29536"/>
    <lineage>
        <taxon>Bacteria</taxon>
        <taxon>Pseudomonadati</taxon>
        <taxon>Bacteroidota</taxon>
        <taxon>Flavobacteriia</taxon>
        <taxon>Flavobacteriales</taxon>
        <taxon>Flavobacteriaceae</taxon>
        <taxon>Flavobacterium</taxon>
    </lineage>
</organism>
<proteinExistence type="predicted"/>
<dbReference type="AlphaFoldDB" id="A0A199XN61"/>
<sequence length="125" mass="14388">MEENDITFKIRGCIFAVYNNLGPGLLESVYESALVYELQKHGLETKSQVLLPVLYDGVKLDIGFRLDILVEEKVIIEIKSVEDLSKLHFKQLLTYLKLSEKKVGILVNFNCENIQENIKRIVNNF</sequence>
<dbReference type="InterPro" id="IPR011604">
    <property type="entry name" value="PDDEXK-like_dom_sf"/>
</dbReference>
<comment type="caution">
    <text evidence="1">The sequence shown here is derived from an EMBL/GenBank/DDBJ whole genome shotgun (WGS) entry which is preliminary data.</text>
</comment>